<feature type="domain" description="N-acetyltransferase" evidence="5">
    <location>
        <begin position="706"/>
        <end position="856"/>
    </location>
</feature>
<dbReference type="GO" id="GO:0016746">
    <property type="term" value="F:acyltransferase activity"/>
    <property type="evidence" value="ECO:0007669"/>
    <property type="project" value="UniProtKB-KW"/>
</dbReference>
<dbReference type="Proteomes" id="UP000766336">
    <property type="component" value="Unassembled WGS sequence"/>
</dbReference>
<dbReference type="Gene3D" id="3.40.50.261">
    <property type="entry name" value="Succinyl-CoA synthetase domains"/>
    <property type="match status" value="2"/>
</dbReference>
<dbReference type="InterPro" id="IPR032875">
    <property type="entry name" value="Succ_CoA_lig_flav_dom"/>
</dbReference>
<dbReference type="EMBL" id="JAHCDA010000002">
    <property type="protein sequence ID" value="MBS7812084.1"/>
    <property type="molecule type" value="Genomic_DNA"/>
</dbReference>
<dbReference type="Pfam" id="PF13549">
    <property type="entry name" value="ATP-grasp_5"/>
    <property type="match status" value="1"/>
</dbReference>
<dbReference type="Pfam" id="PF00583">
    <property type="entry name" value="Acetyltransf_1"/>
    <property type="match status" value="1"/>
</dbReference>
<dbReference type="SUPFAM" id="SSF56059">
    <property type="entry name" value="Glutathione synthetase ATP-binding domain-like"/>
    <property type="match status" value="1"/>
</dbReference>
<dbReference type="InterPro" id="IPR016181">
    <property type="entry name" value="Acyl_CoA_acyltransferase"/>
</dbReference>
<proteinExistence type="predicted"/>
<accession>A0ABS5QEF9</accession>
<dbReference type="PANTHER" id="PTHR43334">
    <property type="entry name" value="ACETATE--COA LIGASE [ADP-FORMING]"/>
    <property type="match status" value="1"/>
</dbReference>
<dbReference type="InterPro" id="IPR013815">
    <property type="entry name" value="ATP_grasp_subdomain_1"/>
</dbReference>
<dbReference type="InterPro" id="IPR000182">
    <property type="entry name" value="GNAT_dom"/>
</dbReference>
<sequence length="865" mass="90414">MPMILTGRPGAGFRDTALFRPRSVLLHADPALPESSILTRNLREGRFQGRLMAEGLEGFEPPEGAPDLAILCVAPDAQAQAMQEIAAMGCHAVVVPTAAPDLAEIAGSAGIRALGERSFGLALPGIGLNATLSHLHVPKGRLALMAQSSAIARAVIDWAAAEGLGFSHIIGIGSNEDLGFALGLDWLARDSGTACVLLDLRRIKQRRLFVSAARATARTRPVLALRPGGRSDDPSGVGEAVMDAVLRRAGILRAAGFEDWLAAAETLARTRPRAGTGAGDRVAIVANGLGMARLAADAAVAQGLQLAELTEATKAGLGALLDGRAARNPLALGASAGGRLAEAAKVLAAAREVDVVMAVHAPEPERTPAASFATTGMRGRGAPILLGWIGEASAHDERAALSEAGLPVFDTPEAVARGAAHLAAERRNRATAAELPDSDVLKVEPDRAAVRALFAAARAEGRLSLLEDEALAVLGAYGIATLPVWRAATPARAAGAAVAVGFPVALKAHALLRHKSEVGGVLLNLRDGASVAAAAAAMAEEVPRRAPGVALQGFLVQRQAPRGMMELRLRVGDDAMFGPWIGFGQGGTAADFAQDEAFDLPPLNLPLAHGLIARTRLSRLLPGFRDRAPVNEPAIADALVRVSQLLIDFPEVASLSVNPLFADARGVLAADAALTLRPEGETPVFAILPYPAHLSAEFTAPDGRVFEIRPIRPEDAAAHGEHFRSLPPEDVRFRFFSALRELPPAMLARLTQIDYGREMAFVALQGGKILGTARVIREGGGTAAEFAVALSPTAKGTGLGQHLMTRAIAWARGEGIRELIGQILADNQPMLAFVRRLGFTLSRSDEDADVMIAKLPLSPEREPSG</sequence>
<keyword evidence="4" id="KW-0067">ATP-binding</keyword>
<keyword evidence="1" id="KW-0816">Tricarboxylic acid cycle</keyword>
<dbReference type="Gene3D" id="3.30.1490.20">
    <property type="entry name" value="ATP-grasp fold, A domain"/>
    <property type="match status" value="1"/>
</dbReference>
<dbReference type="InterPro" id="IPR016102">
    <property type="entry name" value="Succinyl-CoA_synth-like"/>
</dbReference>
<dbReference type="Gene3D" id="3.40.50.720">
    <property type="entry name" value="NAD(P)-binding Rossmann-like Domain"/>
    <property type="match status" value="1"/>
</dbReference>
<keyword evidence="7" id="KW-1185">Reference proteome</keyword>
<dbReference type="InterPro" id="IPR051538">
    <property type="entry name" value="Acyl-CoA_Synth/Transferase"/>
</dbReference>
<name>A0ABS5QEF9_9PROT</name>
<dbReference type="SUPFAM" id="SSF55729">
    <property type="entry name" value="Acyl-CoA N-acyltransferases (Nat)"/>
    <property type="match status" value="1"/>
</dbReference>
<keyword evidence="6" id="KW-0012">Acyltransferase</keyword>
<evidence type="ECO:0000259" key="5">
    <source>
        <dbReference type="PROSITE" id="PS51186"/>
    </source>
</evidence>
<evidence type="ECO:0000313" key="6">
    <source>
        <dbReference type="EMBL" id="MBS7812084.1"/>
    </source>
</evidence>
<dbReference type="Gene3D" id="3.30.470.20">
    <property type="entry name" value="ATP-grasp fold, B domain"/>
    <property type="match status" value="1"/>
</dbReference>
<evidence type="ECO:0000313" key="7">
    <source>
        <dbReference type="Proteomes" id="UP000766336"/>
    </source>
</evidence>
<comment type="caution">
    <text evidence="6">The sequence shown here is derived from an EMBL/GenBank/DDBJ whole genome shotgun (WGS) entry which is preliminary data.</text>
</comment>
<dbReference type="Pfam" id="PF13607">
    <property type="entry name" value="Succ_CoA_lig"/>
    <property type="match status" value="1"/>
</dbReference>
<dbReference type="InterPro" id="IPR036291">
    <property type="entry name" value="NAD(P)-bd_dom_sf"/>
</dbReference>
<dbReference type="Gene3D" id="3.40.630.30">
    <property type="match status" value="1"/>
</dbReference>
<evidence type="ECO:0000256" key="4">
    <source>
        <dbReference type="ARBA" id="ARBA00022840"/>
    </source>
</evidence>
<evidence type="ECO:0000256" key="1">
    <source>
        <dbReference type="ARBA" id="ARBA00022532"/>
    </source>
</evidence>
<dbReference type="EC" id="2.3.1.-" evidence="6"/>
<dbReference type="Pfam" id="PF13380">
    <property type="entry name" value="CoA_binding_2"/>
    <property type="match status" value="1"/>
</dbReference>
<keyword evidence="2" id="KW-0436">Ligase</keyword>
<evidence type="ECO:0000256" key="2">
    <source>
        <dbReference type="ARBA" id="ARBA00022598"/>
    </source>
</evidence>
<keyword evidence="6" id="KW-0808">Transferase</keyword>
<gene>
    <name evidence="6" type="ORF">KHU32_14120</name>
</gene>
<organism evidence="6 7">
    <name type="scientific">Roseococcus pinisoli</name>
    <dbReference type="NCBI Taxonomy" id="2835040"/>
    <lineage>
        <taxon>Bacteria</taxon>
        <taxon>Pseudomonadati</taxon>
        <taxon>Pseudomonadota</taxon>
        <taxon>Alphaproteobacteria</taxon>
        <taxon>Acetobacterales</taxon>
        <taxon>Roseomonadaceae</taxon>
        <taxon>Roseococcus</taxon>
    </lineage>
</organism>
<reference evidence="6 7" key="1">
    <citation type="submission" date="2021-05" db="EMBL/GenBank/DDBJ databases">
        <title>Roseococcus sp. XZZS9, whole genome shotgun sequencing project.</title>
        <authorList>
            <person name="Zhao G."/>
            <person name="Shen L."/>
        </authorList>
    </citation>
    <scope>NUCLEOTIDE SEQUENCE [LARGE SCALE GENOMIC DNA]</scope>
    <source>
        <strain evidence="6 7">XZZS9</strain>
    </source>
</reference>
<dbReference type="SUPFAM" id="SSF51735">
    <property type="entry name" value="NAD(P)-binding Rossmann-fold domains"/>
    <property type="match status" value="1"/>
</dbReference>
<keyword evidence="3" id="KW-0547">Nucleotide-binding</keyword>
<protein>
    <submittedName>
        <fullName evidence="6">GNAT family N-acetyltransferase</fullName>
        <ecNumber evidence="6">2.3.1.-</ecNumber>
    </submittedName>
</protein>
<dbReference type="PROSITE" id="PS51186">
    <property type="entry name" value="GNAT"/>
    <property type="match status" value="1"/>
</dbReference>
<dbReference type="CDD" id="cd04301">
    <property type="entry name" value="NAT_SF"/>
    <property type="match status" value="1"/>
</dbReference>
<dbReference type="SUPFAM" id="SSF52210">
    <property type="entry name" value="Succinyl-CoA synthetase domains"/>
    <property type="match status" value="2"/>
</dbReference>
<dbReference type="InterPro" id="IPR003781">
    <property type="entry name" value="CoA-bd"/>
</dbReference>
<dbReference type="PANTHER" id="PTHR43334:SF1">
    <property type="entry name" value="3-HYDROXYPROPIONATE--COA LIGASE [ADP-FORMING]"/>
    <property type="match status" value="1"/>
</dbReference>
<evidence type="ECO:0000256" key="3">
    <source>
        <dbReference type="ARBA" id="ARBA00022741"/>
    </source>
</evidence>